<protein>
    <submittedName>
        <fullName evidence="3">IS630 family transposase</fullName>
    </submittedName>
</protein>
<dbReference type="InterPro" id="IPR047655">
    <property type="entry name" value="Transpos_IS630-like"/>
</dbReference>
<name>A0A9W6FS72_9BACT</name>
<feature type="domain" description="Tc1-like transposase DDE" evidence="2">
    <location>
        <begin position="189"/>
        <end position="338"/>
    </location>
</feature>
<keyword evidence="1" id="KW-0812">Transmembrane</keyword>
<evidence type="ECO:0000256" key="1">
    <source>
        <dbReference type="SAM" id="Phobius"/>
    </source>
</evidence>
<evidence type="ECO:0000313" key="4">
    <source>
        <dbReference type="Proteomes" id="UP001144372"/>
    </source>
</evidence>
<dbReference type="AlphaFoldDB" id="A0A9W6FS72"/>
<comment type="caution">
    <text evidence="3">The sequence shown here is derived from an EMBL/GenBank/DDBJ whole genome shotgun (WGS) entry which is preliminary data.</text>
</comment>
<keyword evidence="1" id="KW-1133">Transmembrane helix</keyword>
<keyword evidence="4" id="KW-1185">Reference proteome</keyword>
<dbReference type="EMBL" id="BSDR01000001">
    <property type="protein sequence ID" value="GLI34292.1"/>
    <property type="molecule type" value="Genomic_DNA"/>
</dbReference>
<dbReference type="Pfam" id="PF13358">
    <property type="entry name" value="DDE_3"/>
    <property type="match status" value="1"/>
</dbReference>
<accession>A0A9W6FS72</accession>
<keyword evidence="1" id="KW-0472">Membrane</keyword>
<evidence type="ECO:0000313" key="3">
    <source>
        <dbReference type="EMBL" id="GLI34292.1"/>
    </source>
</evidence>
<sequence>MPGPQHKYCIYIPPEKRKVLKHLSVSYTKPYAEVVRARILLLSHEHPEWSIRQIADEVGCRPSTVKKFRNRWVNEGSLKNHPRPGAPRKHPSAVRAQITLLACSKPCDHGKPWQRWSGEKLCQVAKEKGIVSHIAPSTIRLWLKQDKIKPWQYHLWQKSPDPKFVEKASPVLDLYENAPQLFQQGEASVCIDEKTSIQARRPLHETKPAIAEHPVHVASRYKRMGALQLFCALIVANGITFARTFARKRFAEFKTFLLSFFSSAIVKGFKVIDLILDNGSTHAPKQLGKWIASLNLSFNVRIYWLPTYASWLDQVEIIFSKVTRDVLTPNDFNDKKELSQMLMGYFDELNRHPKPIKWTYTKTKLVAKFAPKSVQMAA</sequence>
<dbReference type="RefSeq" id="WP_281793549.1">
    <property type="nucleotide sequence ID" value="NZ_BSDR01000001.1"/>
</dbReference>
<dbReference type="NCBIfam" id="NF033545">
    <property type="entry name" value="transpos_IS630"/>
    <property type="match status" value="1"/>
</dbReference>
<dbReference type="InterPro" id="IPR038717">
    <property type="entry name" value="Tc1-like_DDE_dom"/>
</dbReference>
<dbReference type="InterPro" id="IPR009057">
    <property type="entry name" value="Homeodomain-like_sf"/>
</dbReference>
<organism evidence="3 4">
    <name type="scientific">Desulforhabdus amnigena</name>
    <dbReference type="NCBI Taxonomy" id="40218"/>
    <lineage>
        <taxon>Bacteria</taxon>
        <taxon>Pseudomonadati</taxon>
        <taxon>Thermodesulfobacteriota</taxon>
        <taxon>Syntrophobacteria</taxon>
        <taxon>Syntrophobacterales</taxon>
        <taxon>Syntrophobacteraceae</taxon>
        <taxon>Desulforhabdus</taxon>
    </lineage>
</organism>
<feature type="transmembrane region" description="Helical" evidence="1">
    <location>
        <begin position="226"/>
        <end position="246"/>
    </location>
</feature>
<gene>
    <name evidence="3" type="ORF">DAMNIGENAA_17250</name>
</gene>
<proteinExistence type="predicted"/>
<reference evidence="3" key="1">
    <citation type="submission" date="2022-12" db="EMBL/GenBank/DDBJ databases">
        <title>Reference genome sequencing for broad-spectrum identification of bacterial and archaeal isolates by mass spectrometry.</title>
        <authorList>
            <person name="Sekiguchi Y."/>
            <person name="Tourlousse D.M."/>
        </authorList>
    </citation>
    <scope>NUCLEOTIDE SEQUENCE</scope>
    <source>
        <strain evidence="3">ASRB1</strain>
    </source>
</reference>
<evidence type="ECO:0000259" key="2">
    <source>
        <dbReference type="Pfam" id="PF13358"/>
    </source>
</evidence>
<dbReference type="Pfam" id="PF13565">
    <property type="entry name" value="HTH_32"/>
    <property type="match status" value="1"/>
</dbReference>
<dbReference type="Proteomes" id="UP001144372">
    <property type="component" value="Unassembled WGS sequence"/>
</dbReference>
<dbReference type="SUPFAM" id="SSF46689">
    <property type="entry name" value="Homeodomain-like"/>
    <property type="match status" value="1"/>
</dbReference>